<dbReference type="InterPro" id="IPR000551">
    <property type="entry name" value="MerR-type_HTH_dom"/>
</dbReference>
<evidence type="ECO:0000313" key="3">
    <source>
        <dbReference type="EMBL" id="NOU81022.1"/>
    </source>
</evidence>
<proteinExistence type="predicted"/>
<evidence type="ECO:0000313" key="4">
    <source>
        <dbReference type="Proteomes" id="UP000596857"/>
    </source>
</evidence>
<comment type="caution">
    <text evidence="3">The sequence shown here is derived from an EMBL/GenBank/DDBJ whole genome shotgun (WGS) entry which is preliminary data.</text>
</comment>
<gene>
    <name evidence="3" type="ORF">GC101_19350</name>
</gene>
<keyword evidence="4" id="KW-1185">Reference proteome</keyword>
<dbReference type="SUPFAM" id="SSF46955">
    <property type="entry name" value="Putative DNA-binding domain"/>
    <property type="match status" value="1"/>
</dbReference>
<dbReference type="EMBL" id="WHOB01000059">
    <property type="protein sequence ID" value="NOU81022.1"/>
    <property type="molecule type" value="Genomic_DNA"/>
</dbReference>
<dbReference type="PANTHER" id="PTHR30204:SF83">
    <property type="entry name" value="TRANSCRIPTIONAL REGULATOR, MERR FAMILY"/>
    <property type="match status" value="1"/>
</dbReference>
<dbReference type="SMART" id="SM00422">
    <property type="entry name" value="HTH_MERR"/>
    <property type="match status" value="1"/>
</dbReference>
<dbReference type="CDD" id="cd01109">
    <property type="entry name" value="HTH_YyaN"/>
    <property type="match status" value="1"/>
</dbReference>
<feature type="domain" description="HTH merR-type" evidence="2">
    <location>
        <begin position="1"/>
        <end position="71"/>
    </location>
</feature>
<reference evidence="3 4" key="1">
    <citation type="submission" date="2019-10" db="EMBL/GenBank/DDBJ databases">
        <title>Description of Paenibacillus terricola sp. nov.</title>
        <authorList>
            <person name="Carlier A."/>
            <person name="Qi S."/>
        </authorList>
    </citation>
    <scope>NUCLEOTIDE SEQUENCE [LARGE SCALE GENOMIC DNA]</scope>
    <source>
        <strain evidence="3 4">LMG 31459</strain>
    </source>
</reference>
<keyword evidence="1" id="KW-0238">DNA-binding</keyword>
<name>A0ABX1YJA5_9BACL</name>
<dbReference type="Gene3D" id="1.10.1660.10">
    <property type="match status" value="1"/>
</dbReference>
<dbReference type="PROSITE" id="PS50937">
    <property type="entry name" value="HTH_MERR_2"/>
    <property type="match status" value="1"/>
</dbReference>
<dbReference type="InterPro" id="IPR009061">
    <property type="entry name" value="DNA-bd_dom_put_sf"/>
</dbReference>
<organism evidence="3 4">
    <name type="scientific">Paenibacillus phytohabitans</name>
    <dbReference type="NCBI Taxonomy" id="2654978"/>
    <lineage>
        <taxon>Bacteria</taxon>
        <taxon>Bacillati</taxon>
        <taxon>Bacillota</taxon>
        <taxon>Bacilli</taxon>
        <taxon>Bacillales</taxon>
        <taxon>Paenibacillaceae</taxon>
        <taxon>Paenibacillus</taxon>
    </lineage>
</organism>
<sequence length="133" mass="14781">MSILIKEAAAKLGLPAHTIRYYEKEGLLPSLQRDGQGNRVFEQGDLDWISLMTCFRATGMPVAGLKQIVNLAAEGDSTIPERQAILEAHKLELQRRQEELDRAFTAVNMKLSRYETILKGQPDPDAGNPMGLC</sequence>
<dbReference type="Pfam" id="PF13411">
    <property type="entry name" value="MerR_1"/>
    <property type="match status" value="1"/>
</dbReference>
<evidence type="ECO:0000256" key="1">
    <source>
        <dbReference type="ARBA" id="ARBA00023125"/>
    </source>
</evidence>
<dbReference type="InterPro" id="IPR047057">
    <property type="entry name" value="MerR_fam"/>
</dbReference>
<dbReference type="Proteomes" id="UP000596857">
    <property type="component" value="Unassembled WGS sequence"/>
</dbReference>
<accession>A0ABX1YJA5</accession>
<dbReference type="PANTHER" id="PTHR30204">
    <property type="entry name" value="REDOX-CYCLING DRUG-SENSING TRANSCRIPTIONAL ACTIVATOR SOXR"/>
    <property type="match status" value="1"/>
</dbReference>
<protein>
    <submittedName>
        <fullName evidence="3">MerR family transcriptional regulator</fullName>
    </submittedName>
</protein>
<dbReference type="RefSeq" id="WP_042135528.1">
    <property type="nucleotide sequence ID" value="NZ_JBANBW010000031.1"/>
</dbReference>
<evidence type="ECO:0000259" key="2">
    <source>
        <dbReference type="PROSITE" id="PS50937"/>
    </source>
</evidence>